<reference evidence="4" key="1">
    <citation type="submission" date="2021-03" db="EMBL/GenBank/DDBJ databases">
        <title>Assistant Professor.</title>
        <authorList>
            <person name="Huq M.A."/>
        </authorList>
    </citation>
    <scope>NUCLEOTIDE SEQUENCE [LARGE SCALE GENOMIC DNA]</scope>
    <source>
        <strain evidence="4">MAH-28</strain>
    </source>
</reference>
<dbReference type="SUPFAM" id="SSF52038">
    <property type="entry name" value="Barstar-related"/>
    <property type="match status" value="1"/>
</dbReference>
<dbReference type="Proteomes" id="UP000679126">
    <property type="component" value="Unassembled WGS sequence"/>
</dbReference>
<comment type="similarity">
    <text evidence="1">Belongs to the barstar family.</text>
</comment>
<dbReference type="InterPro" id="IPR000468">
    <property type="entry name" value="Barstar"/>
</dbReference>
<protein>
    <submittedName>
        <fullName evidence="3">Barstar family protein</fullName>
    </submittedName>
</protein>
<dbReference type="Pfam" id="PF01337">
    <property type="entry name" value="Barstar"/>
    <property type="match status" value="1"/>
</dbReference>
<accession>A0ABS3YKX6</accession>
<dbReference type="Gene3D" id="3.30.370.10">
    <property type="entry name" value="Barstar-like"/>
    <property type="match status" value="1"/>
</dbReference>
<feature type="domain" description="Barstar (barnase inhibitor)" evidence="2">
    <location>
        <begin position="7"/>
        <end position="92"/>
    </location>
</feature>
<dbReference type="RefSeq" id="WP_209148582.1">
    <property type="nucleotide sequence ID" value="NZ_JAGHKP010000006.1"/>
</dbReference>
<evidence type="ECO:0000313" key="3">
    <source>
        <dbReference type="EMBL" id="MBO9155354.1"/>
    </source>
</evidence>
<dbReference type="InterPro" id="IPR035905">
    <property type="entry name" value="Barstar-like_sf"/>
</dbReference>
<name>A0ABS3YKX6_9BACT</name>
<sequence length="108" mass="12654">MKATYNATIEGKNCIEIDGFYDEISRAFQFPDYFGRNLDALYDSLQELHGAEENYLLTITDFEYFLAEENEETRNKVIDILQDVSREWEDMPVTEITRPKSTLTIIVQ</sequence>
<gene>
    <name evidence="3" type="ORF">J7I43_24210</name>
</gene>
<evidence type="ECO:0000313" key="4">
    <source>
        <dbReference type="Proteomes" id="UP000679126"/>
    </source>
</evidence>
<proteinExistence type="inferred from homology"/>
<evidence type="ECO:0000256" key="1">
    <source>
        <dbReference type="ARBA" id="ARBA00006845"/>
    </source>
</evidence>
<dbReference type="EMBL" id="JAGHKP010000006">
    <property type="protein sequence ID" value="MBO9155354.1"/>
    <property type="molecule type" value="Genomic_DNA"/>
</dbReference>
<organism evidence="3 4">
    <name type="scientific">Chitinophaga chungangae</name>
    <dbReference type="NCBI Taxonomy" id="2821488"/>
    <lineage>
        <taxon>Bacteria</taxon>
        <taxon>Pseudomonadati</taxon>
        <taxon>Bacteroidota</taxon>
        <taxon>Chitinophagia</taxon>
        <taxon>Chitinophagales</taxon>
        <taxon>Chitinophagaceae</taxon>
        <taxon>Chitinophaga</taxon>
    </lineage>
</organism>
<comment type="caution">
    <text evidence="3">The sequence shown here is derived from an EMBL/GenBank/DDBJ whole genome shotgun (WGS) entry which is preliminary data.</text>
</comment>
<keyword evidence="4" id="KW-1185">Reference proteome</keyword>
<evidence type="ECO:0000259" key="2">
    <source>
        <dbReference type="Pfam" id="PF01337"/>
    </source>
</evidence>